<name>A0A2I0IZZ8_PUNGR</name>
<evidence type="ECO:0000313" key="1">
    <source>
        <dbReference type="EMBL" id="PKI49006.1"/>
    </source>
</evidence>
<reference evidence="1 2" key="1">
    <citation type="submission" date="2017-11" db="EMBL/GenBank/DDBJ databases">
        <title>De-novo sequencing of pomegranate (Punica granatum L.) genome.</title>
        <authorList>
            <person name="Akparov Z."/>
            <person name="Amiraslanov A."/>
            <person name="Hajiyeva S."/>
            <person name="Abbasov M."/>
            <person name="Kaur K."/>
            <person name="Hamwieh A."/>
            <person name="Solovyev V."/>
            <person name="Salamov A."/>
            <person name="Braich B."/>
            <person name="Kosarev P."/>
            <person name="Mahmoud A."/>
            <person name="Hajiyev E."/>
            <person name="Babayeva S."/>
            <person name="Izzatullayeva V."/>
            <person name="Mammadov A."/>
            <person name="Mammadov A."/>
            <person name="Sharifova S."/>
            <person name="Ojaghi J."/>
            <person name="Eynullazada K."/>
            <person name="Bayramov B."/>
            <person name="Abdulazimova A."/>
            <person name="Shahmuradov I."/>
        </authorList>
    </citation>
    <scope>NUCLEOTIDE SEQUENCE [LARGE SCALE GENOMIC DNA]</scope>
    <source>
        <strain evidence="2">cv. AG2017</strain>
        <tissue evidence="1">Leaf</tissue>
    </source>
</reference>
<accession>A0A2I0IZZ8</accession>
<gene>
    <name evidence="1" type="ORF">CRG98_030593</name>
</gene>
<protein>
    <submittedName>
        <fullName evidence="1">Uncharacterized protein</fullName>
    </submittedName>
</protein>
<keyword evidence="2" id="KW-1185">Reference proteome</keyword>
<dbReference type="EMBL" id="PGOL01002298">
    <property type="protein sequence ID" value="PKI49006.1"/>
    <property type="molecule type" value="Genomic_DNA"/>
</dbReference>
<evidence type="ECO:0000313" key="2">
    <source>
        <dbReference type="Proteomes" id="UP000233551"/>
    </source>
</evidence>
<organism evidence="1 2">
    <name type="scientific">Punica granatum</name>
    <name type="common">Pomegranate</name>
    <dbReference type="NCBI Taxonomy" id="22663"/>
    <lineage>
        <taxon>Eukaryota</taxon>
        <taxon>Viridiplantae</taxon>
        <taxon>Streptophyta</taxon>
        <taxon>Embryophyta</taxon>
        <taxon>Tracheophyta</taxon>
        <taxon>Spermatophyta</taxon>
        <taxon>Magnoliopsida</taxon>
        <taxon>eudicotyledons</taxon>
        <taxon>Gunneridae</taxon>
        <taxon>Pentapetalae</taxon>
        <taxon>rosids</taxon>
        <taxon>malvids</taxon>
        <taxon>Myrtales</taxon>
        <taxon>Lythraceae</taxon>
        <taxon>Punica</taxon>
    </lineage>
</organism>
<comment type="caution">
    <text evidence="1">The sequence shown here is derived from an EMBL/GenBank/DDBJ whole genome shotgun (WGS) entry which is preliminary data.</text>
</comment>
<dbReference type="AlphaFoldDB" id="A0A2I0IZZ8"/>
<proteinExistence type="predicted"/>
<dbReference type="Proteomes" id="UP000233551">
    <property type="component" value="Unassembled WGS sequence"/>
</dbReference>
<sequence>MAFRDEQSVKLRVLDNEMLLYLPTWFPKFYRQRARRSPVNSGLGPPIGDCNPSTEVTGILRGSSSSGPMIIDFCVLLGGALAELDRVLNGVELHLPQGSLSKIHPTYVSQPDKVECPLEADESIPRDQGTLASYYSA</sequence>